<proteinExistence type="predicted"/>
<accession>A0AAV3PQT6</accession>
<dbReference type="PANTHER" id="PTHR45786:SF75">
    <property type="entry name" value="ATP-DEPENDENT DNA HELICASE"/>
    <property type="match status" value="1"/>
</dbReference>
<dbReference type="PANTHER" id="PTHR45786">
    <property type="entry name" value="DNA BINDING PROTEIN-LIKE"/>
    <property type="match status" value="1"/>
</dbReference>
<dbReference type="Proteomes" id="UP001454036">
    <property type="component" value="Unassembled WGS sequence"/>
</dbReference>
<comment type="caution">
    <text evidence="2">The sequence shown here is derived from an EMBL/GenBank/DDBJ whole genome shotgun (WGS) entry which is preliminary data.</text>
</comment>
<evidence type="ECO:0008006" key="4">
    <source>
        <dbReference type="Google" id="ProtNLM"/>
    </source>
</evidence>
<sequence>MNYLAGESIYVPSCSELHILKEKRLCKHCGAIKFEYEPPTFCCGNGKIKLAPTFIPEELQNLYTDQSEEALEFRSNIRLYNSIFAFTCFVVNLDKELASNRKGVYTFRVQGQVYQVLPGLVPYNDKPSYFQLYFHDTENEVQNRMKIMEQGGLSEALVKNIMKILEGNPYAKFFKSLQDMSSIHDVQLHISKDINLDQRLYNCPTSDQVAAIWVEGSNSNVPIERDIIIHSHSGYNHKVKHYYGCYDPLQYPLLFPFGEVGWHRNIPKTNPKGGSSTSKETCYQGIDEEEKDSGANTPFSVHPLLDDEGQGNLLILDKED</sequence>
<evidence type="ECO:0000256" key="1">
    <source>
        <dbReference type="SAM" id="MobiDB-lite"/>
    </source>
</evidence>
<organism evidence="2 3">
    <name type="scientific">Lithospermum erythrorhizon</name>
    <name type="common">Purple gromwell</name>
    <name type="synonym">Lithospermum officinale var. erythrorhizon</name>
    <dbReference type="NCBI Taxonomy" id="34254"/>
    <lineage>
        <taxon>Eukaryota</taxon>
        <taxon>Viridiplantae</taxon>
        <taxon>Streptophyta</taxon>
        <taxon>Embryophyta</taxon>
        <taxon>Tracheophyta</taxon>
        <taxon>Spermatophyta</taxon>
        <taxon>Magnoliopsida</taxon>
        <taxon>eudicotyledons</taxon>
        <taxon>Gunneridae</taxon>
        <taxon>Pentapetalae</taxon>
        <taxon>asterids</taxon>
        <taxon>lamiids</taxon>
        <taxon>Boraginales</taxon>
        <taxon>Boraginaceae</taxon>
        <taxon>Boraginoideae</taxon>
        <taxon>Lithospermeae</taxon>
        <taxon>Lithospermum</taxon>
    </lineage>
</organism>
<name>A0AAV3PQT6_LITER</name>
<feature type="region of interest" description="Disordered" evidence="1">
    <location>
        <begin position="267"/>
        <end position="320"/>
    </location>
</feature>
<protein>
    <recommendedName>
        <fullName evidence="4">Helitron helicase-like domain-containing protein</fullName>
    </recommendedName>
</protein>
<dbReference type="EMBL" id="BAABME010018027">
    <property type="protein sequence ID" value="GAA0152292.1"/>
    <property type="molecule type" value="Genomic_DNA"/>
</dbReference>
<keyword evidence="3" id="KW-1185">Reference proteome</keyword>
<evidence type="ECO:0000313" key="2">
    <source>
        <dbReference type="EMBL" id="GAA0152292.1"/>
    </source>
</evidence>
<evidence type="ECO:0000313" key="3">
    <source>
        <dbReference type="Proteomes" id="UP001454036"/>
    </source>
</evidence>
<gene>
    <name evidence="2" type="ORF">LIER_37464</name>
</gene>
<dbReference type="AlphaFoldDB" id="A0AAV3PQT6"/>
<feature type="compositionally biased region" description="Polar residues" evidence="1">
    <location>
        <begin position="272"/>
        <end position="281"/>
    </location>
</feature>
<reference evidence="2 3" key="1">
    <citation type="submission" date="2024-01" db="EMBL/GenBank/DDBJ databases">
        <title>The complete chloroplast genome sequence of Lithospermum erythrorhizon: insights into the phylogenetic relationship among Boraginaceae species and the maternal lineages of purple gromwells.</title>
        <authorList>
            <person name="Okada T."/>
            <person name="Watanabe K."/>
        </authorList>
    </citation>
    <scope>NUCLEOTIDE SEQUENCE [LARGE SCALE GENOMIC DNA]</scope>
</reference>